<feature type="compositionally biased region" description="Basic and acidic residues" evidence="2">
    <location>
        <begin position="72"/>
        <end position="82"/>
    </location>
</feature>
<feature type="region of interest" description="Disordered" evidence="2">
    <location>
        <begin position="163"/>
        <end position="212"/>
    </location>
</feature>
<dbReference type="OrthoDB" id="1931055at2759"/>
<feature type="coiled-coil region" evidence="1">
    <location>
        <begin position="463"/>
        <end position="580"/>
    </location>
</feature>
<feature type="region of interest" description="Disordered" evidence="2">
    <location>
        <begin position="699"/>
        <end position="762"/>
    </location>
</feature>
<feature type="region of interest" description="Disordered" evidence="2">
    <location>
        <begin position="775"/>
        <end position="794"/>
    </location>
</feature>
<protein>
    <submittedName>
        <fullName evidence="3">Uncharacterized protein</fullName>
    </submittedName>
</protein>
<feature type="compositionally biased region" description="Gly residues" evidence="2">
    <location>
        <begin position="89"/>
        <end position="101"/>
    </location>
</feature>
<dbReference type="InterPro" id="IPR051195">
    <property type="entry name" value="Fungal_stress_NST1"/>
</dbReference>
<feature type="compositionally biased region" description="Polar residues" evidence="2">
    <location>
        <begin position="714"/>
        <end position="727"/>
    </location>
</feature>
<keyword evidence="4" id="KW-1185">Reference proteome</keyword>
<organism evidence="3 4">
    <name type="scientific">Apostasia shenzhenica</name>
    <dbReference type="NCBI Taxonomy" id="1088818"/>
    <lineage>
        <taxon>Eukaryota</taxon>
        <taxon>Viridiplantae</taxon>
        <taxon>Streptophyta</taxon>
        <taxon>Embryophyta</taxon>
        <taxon>Tracheophyta</taxon>
        <taxon>Spermatophyta</taxon>
        <taxon>Magnoliopsida</taxon>
        <taxon>Liliopsida</taxon>
        <taxon>Asparagales</taxon>
        <taxon>Orchidaceae</taxon>
        <taxon>Apostasioideae</taxon>
        <taxon>Apostasia</taxon>
    </lineage>
</organism>
<dbReference type="STRING" id="1088818.A0A2I0AW58"/>
<dbReference type="CDD" id="cd22249">
    <property type="entry name" value="UDM1_RNF168_RNF169-like"/>
    <property type="match status" value="1"/>
</dbReference>
<feature type="region of interest" description="Disordered" evidence="2">
    <location>
        <begin position="2154"/>
        <end position="2177"/>
    </location>
</feature>
<dbReference type="Proteomes" id="UP000236161">
    <property type="component" value="Unassembled WGS sequence"/>
</dbReference>
<feature type="region of interest" description="Disordered" evidence="2">
    <location>
        <begin position="1"/>
        <end position="122"/>
    </location>
</feature>
<feature type="region of interest" description="Disordered" evidence="2">
    <location>
        <begin position="311"/>
        <end position="339"/>
    </location>
</feature>
<keyword evidence="1" id="KW-0175">Coiled coil</keyword>
<accession>A0A2I0AW58</accession>
<evidence type="ECO:0000256" key="2">
    <source>
        <dbReference type="SAM" id="MobiDB-lite"/>
    </source>
</evidence>
<feature type="compositionally biased region" description="Polar residues" evidence="2">
    <location>
        <begin position="1"/>
        <end position="14"/>
    </location>
</feature>
<reference evidence="3 4" key="1">
    <citation type="journal article" date="2017" name="Nature">
        <title>The Apostasia genome and the evolution of orchids.</title>
        <authorList>
            <person name="Zhang G.Q."/>
            <person name="Liu K.W."/>
            <person name="Li Z."/>
            <person name="Lohaus R."/>
            <person name="Hsiao Y.Y."/>
            <person name="Niu S.C."/>
            <person name="Wang J.Y."/>
            <person name="Lin Y.C."/>
            <person name="Xu Q."/>
            <person name="Chen L.J."/>
            <person name="Yoshida K."/>
            <person name="Fujiwara S."/>
            <person name="Wang Z.W."/>
            <person name="Zhang Y.Q."/>
            <person name="Mitsuda N."/>
            <person name="Wang M."/>
            <person name="Liu G.H."/>
            <person name="Pecoraro L."/>
            <person name="Huang H.X."/>
            <person name="Xiao X.J."/>
            <person name="Lin M."/>
            <person name="Wu X.Y."/>
            <person name="Wu W.L."/>
            <person name="Chen Y.Y."/>
            <person name="Chang S.B."/>
            <person name="Sakamoto S."/>
            <person name="Ohme-Takagi M."/>
            <person name="Yagi M."/>
            <person name="Zeng S.J."/>
            <person name="Shen C.Y."/>
            <person name="Yeh C.M."/>
            <person name="Luo Y.B."/>
            <person name="Tsai W.C."/>
            <person name="Van de Peer Y."/>
            <person name="Liu Z.J."/>
        </authorList>
    </citation>
    <scope>NUCLEOTIDE SEQUENCE [LARGE SCALE GENOMIC DNA]</scope>
    <source>
        <strain evidence="4">cv. Shenzhen</strain>
        <tissue evidence="3">Stem</tissue>
    </source>
</reference>
<dbReference type="PANTHER" id="PTHR31780:SF10">
    <property type="entry name" value="LD36051P"/>
    <property type="match status" value="1"/>
</dbReference>
<gene>
    <name evidence="3" type="ORF">AXF42_Ash011907</name>
</gene>
<sequence>MAHQSKFLSVNLNKSYGEPSAPTTVIGNGRPRSAGGGGGMVVLSRPRSSSGITTHKKAPRLAVPPPVNLPSLRKEHELHDPASSKPSAGHGGSGMGAGHGSSMGWTKPGSPLPGLRDKDGSASVLASGNQRVVGGDSRLHGFMEKAVIFRGEDFPSLRTSSFSLNQRQRSISDNSEAVAGKPDLHSMIDMRPQLRSSPPSKGNAHVSERGSNQVLDSLEQSRKGDENMSGPLPLLRLRHTSDWDDDERDRNNLFTGRDRHDGRLEQNGEAYGSLTRKSMVGDQFGREFTGSSMKDGDLSFWRATVQVNKDSSPLHVSQNGGDQTGLRTSGLNSATGTESSFEQLHYGDRRGFSSRTKTVNSKVAEASMDRVEVSKSWNKGRVFSYSMTSDVQVPSGIKATSIDAGMTSGREKLISSVRKQHAEDGIWESRDPLSGNHAQDLNSKVFRKKKEEVMKSDFYDPVRASFEAELERVQRIQEEERQRIMEEKVKAIELARRESEERERMALEEEERRRQVEKEVREAAWRAEQERIAAARRAEEQRIAKEEEKRRFLMEEERRIEAARRKLLELNAKIAKREAEANLKQDRLKDGDTSIVSDATEWEETERIVEPITISTSSNSSVMNRLSEVSSRSYFLRNGKYSSNQQAKLGNKWSSNNSNYHFQDQDGDYHRARHDAFGSKKGFPRKDLHSNFGSTPFRSSFKSLNSDDPDQRGQPFNCSSDGDQFNGRSDIDASFENNSKPGGIDWSHSDSFPEGSIQNSEVDDFSSFGRAHHSLKQPHVLPPPSVSSSMRRSSFEAGYKSHNLPFPANAKADRDEIHVREEGMWMECAGYQQRIEETAVSDSVEVSAGSVLEKEEKSSLLYGSQTPLTVSTPPTSPTQCSHDEFDECGGSPALMAYSEGEHATFSEGKNMMSVLEDGHMDSKLIIDSLEEDDEWTVEYSEVGEEQEVHDECHVSFQGDNEVHGVAAGVLPILTKLQEMDLGGGKPTGESDQAGCGLDPAIQLGTSSYAELKKCSEDGEPISAIQESSVDSMPEFDDHRVDSLHSDDAFHDKTTMVSSEIADKSDNALQELIIDSVKSQMLPIDSTDADYSAEDPLVSASSFSMPSTPLVSSMPASGPIGSDQSEIPVKLQFGLFSGPPLIPSPIPAIQIGSIQMPLPLHSQFDPYSQMHPPHPPLFQFGHIRYTPPISQSYYPVYSQTISSVHSTLVPESSKKNDESTLNIEISSGYSSTKNLGNRISTHSADKYPGSSPELIKSSEIVDCKHINASFNVPQNELVMSHGQMTETAFNEEKVLGSLSSQAVFSGVPSSRNIRSMVNNRRSRGRQHAEQSSMGRKFAGRLKATGTVHEIRGKRFAYVKDVSASSTRTINPPAHLDQFHRRIRRHIRRTEYRVRGNDGTRQSQIKVTLNQERYCEKPLSNDGLMGIPLRAMGKKGPVLSDSMKPMNEGVATYVQSVNAGSIMSKNIRRETMPRSSMPSVNVHGSEDGLSSNRVLEEDDAPLQSGFIRIFNQPGIEASSDADGFVEVKSKRKVLNDKRGQREREANSKNKDVKVIRRHCDIPPNNVVPKSDNVTAAKGGAASKSIHFNLATSSKRASDNVEDLFLPTKSMKSQTIPPIGTPAATSTDSDTKFNILNVLDQKVVNSEYFLSRRFLHQSQSDKVQGTSDPVTGISLEHGKHAASNVAHDESLCSTANQLNFSFIGQKIQFGVVTSTAIVPSTQATSNGIWPPGSVISNASNVQNLSQSNLIDQEKCTDVSCVHLDDTEVEAEAAASAVAFSAISNDEMIVSALDTGSASASEIKSSNASHIFVLPTGASSNRDATNQSAGEESLSVTLPADLSVDAALSSWPSLASPQSSHPMISHIPGLQPSHFPLFDPNPMLGGPIFAFRPQDESPGTLATQQQQSATFGSGQTGPWPPRHSGIESFYGSPAGFPAPYINPAGGITSVHGHSQMVFYNPFAPVGQFGQVGLSYMGSAYIPNGKQPEWKHNPGNSLINVSKVESDSLNAISNHQNAPNMPASIQHLAPGSAVMPVASPFALLNIRPFQSSTDIAVPAHWQSIPHPHLSPHSVPLSRAPEFHQQDTRPSLFSQTPSFDMSNTKFGLLDIDSSATKLPDEINLMESTAPSSASLKINQSSINPQIIDRNKGPIHSVVEGSSSPHFQVPPQDSNFTEKSNHPSGTFLRVGSASEWRRRNVFHGRHSSFSTDKSVASSKMKQIYVAKSLSTGPATSS</sequence>
<proteinExistence type="predicted"/>
<name>A0A2I0AW58_9ASPA</name>
<dbReference type="EMBL" id="KZ451944">
    <property type="protein sequence ID" value="PKA59783.1"/>
    <property type="molecule type" value="Genomic_DNA"/>
</dbReference>
<feature type="compositionally biased region" description="Basic and acidic residues" evidence="2">
    <location>
        <begin position="248"/>
        <end position="266"/>
    </location>
</feature>
<evidence type="ECO:0000313" key="3">
    <source>
        <dbReference type="EMBL" id="PKA59783.1"/>
    </source>
</evidence>
<feature type="compositionally biased region" description="Polar residues" evidence="2">
    <location>
        <begin position="163"/>
        <end position="175"/>
    </location>
</feature>
<evidence type="ECO:0000256" key="1">
    <source>
        <dbReference type="SAM" id="Coils"/>
    </source>
</evidence>
<feature type="region of interest" description="Disordered" evidence="2">
    <location>
        <begin position="243"/>
        <end position="276"/>
    </location>
</feature>
<dbReference type="PANTHER" id="PTHR31780">
    <property type="entry name" value="STRESS RESPONSE PROTEIN NST1-RELATED"/>
    <property type="match status" value="1"/>
</dbReference>
<evidence type="ECO:0000313" key="4">
    <source>
        <dbReference type="Proteomes" id="UP000236161"/>
    </source>
</evidence>